<proteinExistence type="predicted"/>
<evidence type="ECO:0000256" key="1">
    <source>
        <dbReference type="SAM" id="SignalP"/>
    </source>
</evidence>
<feature type="chain" id="PRO_5046227296" evidence="1">
    <location>
        <begin position="18"/>
        <end position="194"/>
    </location>
</feature>
<evidence type="ECO:0000313" key="3">
    <source>
        <dbReference type="Proteomes" id="UP000626026"/>
    </source>
</evidence>
<gene>
    <name evidence="2" type="ORF">IBL26_20810</name>
</gene>
<dbReference type="RefSeq" id="WP_187786439.1">
    <property type="nucleotide sequence ID" value="NZ_JACTVA010000051.1"/>
</dbReference>
<sequence>MRPILLPAVLLSAVLMAGCAELRAPRVAQPVPLALLPVGQDPVRAGIEMAAADFSNQGVGLRGKPAETARAIARLEWLTAVVSTDPRYRALPIGLGMALRASVVETREALGMVADTPPALATSSLTNIAAALDAGTTPVVPADIFPAGAERTLQRLTAPEPFPQSGIATGRLADTVAELDRSGGWNPGAGDPRL</sequence>
<keyword evidence="1" id="KW-0732">Signal</keyword>
<dbReference type="PROSITE" id="PS51257">
    <property type="entry name" value="PROKAR_LIPOPROTEIN"/>
    <property type="match status" value="1"/>
</dbReference>
<name>A0ABR7RRQ0_9PROT</name>
<comment type="caution">
    <text evidence="2">The sequence shown here is derived from an EMBL/GenBank/DDBJ whole genome shotgun (WGS) entry which is preliminary data.</text>
</comment>
<organism evidence="2 3">
    <name type="scientific">Teichococcus aerophilus</name>
    <dbReference type="NCBI Taxonomy" id="1224513"/>
    <lineage>
        <taxon>Bacteria</taxon>
        <taxon>Pseudomonadati</taxon>
        <taxon>Pseudomonadota</taxon>
        <taxon>Alphaproteobacteria</taxon>
        <taxon>Acetobacterales</taxon>
        <taxon>Roseomonadaceae</taxon>
        <taxon>Roseomonas</taxon>
    </lineage>
</organism>
<keyword evidence="3" id="KW-1185">Reference proteome</keyword>
<dbReference type="EMBL" id="JACTVA010000051">
    <property type="protein sequence ID" value="MBC9209299.1"/>
    <property type="molecule type" value="Genomic_DNA"/>
</dbReference>
<reference evidence="2 3" key="1">
    <citation type="journal article" date="2013" name="Int. J. Syst. Evol. Microbiol.">
        <title>Roseomonas aerophila sp. nov., isolated from air.</title>
        <authorList>
            <person name="Kim S.J."/>
            <person name="Weon H.Y."/>
            <person name="Ahn J.H."/>
            <person name="Hong S.B."/>
            <person name="Seok S.J."/>
            <person name="Whang K.S."/>
            <person name="Kwon S.W."/>
        </authorList>
    </citation>
    <scope>NUCLEOTIDE SEQUENCE [LARGE SCALE GENOMIC DNA]</scope>
    <source>
        <strain evidence="2 3">NBRC 108923</strain>
    </source>
</reference>
<evidence type="ECO:0000313" key="2">
    <source>
        <dbReference type="EMBL" id="MBC9209299.1"/>
    </source>
</evidence>
<feature type="signal peptide" evidence="1">
    <location>
        <begin position="1"/>
        <end position="17"/>
    </location>
</feature>
<protein>
    <submittedName>
        <fullName evidence="2">Uncharacterized protein</fullName>
    </submittedName>
</protein>
<dbReference type="Proteomes" id="UP000626026">
    <property type="component" value="Unassembled WGS sequence"/>
</dbReference>
<accession>A0ABR7RRQ0</accession>